<accession>A0A1H5XF69</accession>
<dbReference type="OrthoDB" id="1220440at2"/>
<protein>
    <submittedName>
        <fullName evidence="1">Glycosyltransferase involved in cell wall bisynthesis</fullName>
    </submittedName>
</protein>
<dbReference type="GO" id="GO:0016740">
    <property type="term" value="F:transferase activity"/>
    <property type="evidence" value="ECO:0007669"/>
    <property type="project" value="UniProtKB-KW"/>
</dbReference>
<dbReference type="Gene3D" id="3.40.50.2000">
    <property type="entry name" value="Glycogen Phosphorylase B"/>
    <property type="match status" value="2"/>
</dbReference>
<dbReference type="STRING" id="1120964.GCA_001313265_04090"/>
<reference evidence="2" key="1">
    <citation type="submission" date="2016-10" db="EMBL/GenBank/DDBJ databases">
        <authorList>
            <person name="Varghese N."/>
            <person name="Submissions S."/>
        </authorList>
    </citation>
    <scope>NUCLEOTIDE SEQUENCE [LARGE SCALE GENOMIC DNA]</scope>
    <source>
        <strain evidence="2">DSM 17298</strain>
    </source>
</reference>
<dbReference type="Proteomes" id="UP000236736">
    <property type="component" value="Unassembled WGS sequence"/>
</dbReference>
<evidence type="ECO:0000313" key="1">
    <source>
        <dbReference type="EMBL" id="SEG10408.1"/>
    </source>
</evidence>
<name>A0A1H5XF69_9BACT</name>
<dbReference type="EMBL" id="FNVR01000013">
    <property type="protein sequence ID" value="SEG10408.1"/>
    <property type="molecule type" value="Genomic_DNA"/>
</dbReference>
<dbReference type="RefSeq" id="WP_103925150.1">
    <property type="nucleotide sequence ID" value="NZ_FNVR01000013.1"/>
</dbReference>
<gene>
    <name evidence="1" type="ORF">SAMN03080598_02497</name>
</gene>
<sequence length="397" mass="45774">MKNLLFITWDSDQTNYLESLFFPIFSKLQETERIKVFVAQYSWAKNEEVARIKKLAEAKHLTYFHFQVSRFPIPTLGVIIAVLKSSFQLTRLIFYNKIDVLMPRSTMPALMLNRIYGWIKAHNLKVIFDADGFPIQERVDFAGLNTDSFQYRHLQKQEKLMLDHAHVIFTRSKQAIDKHLKTHPNLNPKKFFCVSNGRDECLFQINDQRRREKRAELGFDAQDFVWVYTGSLGKAYAWEQLMELADFFISKGENVKLLILTRNAAFIQDKIPVGLSTRIKVIQTEFSKIPEYLNAGDLGINLRLPAPSLCGLFPVKLGEYLLTGLPVLASVQIGDTASWISERKEVIGVDLTVGDFKEKTYRLWSELGAFDKQELRQWAVSRFGLEAAVSDYLKGLE</sequence>
<proteinExistence type="predicted"/>
<evidence type="ECO:0000313" key="2">
    <source>
        <dbReference type="Proteomes" id="UP000236736"/>
    </source>
</evidence>
<keyword evidence="1" id="KW-0808">Transferase</keyword>
<keyword evidence="2" id="KW-1185">Reference proteome</keyword>
<dbReference type="AlphaFoldDB" id="A0A1H5XF69"/>
<dbReference type="SUPFAM" id="SSF53756">
    <property type="entry name" value="UDP-Glycosyltransferase/glycogen phosphorylase"/>
    <property type="match status" value="1"/>
</dbReference>
<organism evidence="1 2">
    <name type="scientific">Algoriphagus boritolerans DSM 17298 = JCM 18970</name>
    <dbReference type="NCBI Taxonomy" id="1120964"/>
    <lineage>
        <taxon>Bacteria</taxon>
        <taxon>Pseudomonadati</taxon>
        <taxon>Bacteroidota</taxon>
        <taxon>Cytophagia</taxon>
        <taxon>Cytophagales</taxon>
        <taxon>Cyclobacteriaceae</taxon>
        <taxon>Algoriphagus</taxon>
    </lineage>
</organism>